<feature type="transmembrane region" description="Helical" evidence="8">
    <location>
        <begin position="724"/>
        <end position="744"/>
    </location>
</feature>
<dbReference type="InterPro" id="IPR018303">
    <property type="entry name" value="ATPase_P-typ_P_site"/>
</dbReference>
<feature type="transmembrane region" description="Helical" evidence="8">
    <location>
        <begin position="305"/>
        <end position="325"/>
    </location>
</feature>
<dbReference type="SUPFAM" id="SSF81653">
    <property type="entry name" value="Calcium ATPase, transduction domain A"/>
    <property type="match status" value="1"/>
</dbReference>
<feature type="transmembrane region" description="Helical" evidence="8">
    <location>
        <begin position="50"/>
        <end position="70"/>
    </location>
</feature>
<keyword evidence="8" id="KW-0547">Nucleotide-binding</keyword>
<dbReference type="InterPro" id="IPR008250">
    <property type="entry name" value="ATPase_P-typ_transduc_dom_A_sf"/>
</dbReference>
<dbReference type="NCBIfam" id="TIGR01525">
    <property type="entry name" value="ATPase-IB_hvy"/>
    <property type="match status" value="1"/>
</dbReference>
<evidence type="ECO:0000256" key="2">
    <source>
        <dbReference type="ARBA" id="ARBA00006024"/>
    </source>
</evidence>
<dbReference type="InterPro" id="IPR051014">
    <property type="entry name" value="Cation_Transport_ATPase_IB"/>
</dbReference>
<dbReference type="InterPro" id="IPR023299">
    <property type="entry name" value="ATPase_P-typ_cyto_dom_N"/>
</dbReference>
<comment type="subcellular location">
    <subcellularLocation>
        <location evidence="1">Cell membrane</location>
        <topology evidence="1">Multi-pass membrane protein</topology>
    </subcellularLocation>
</comment>
<evidence type="ECO:0000256" key="1">
    <source>
        <dbReference type="ARBA" id="ARBA00004651"/>
    </source>
</evidence>
<dbReference type="PRINTS" id="PR00119">
    <property type="entry name" value="CATATPASE"/>
</dbReference>
<dbReference type="InterPro" id="IPR023214">
    <property type="entry name" value="HAD_sf"/>
</dbReference>
<dbReference type="GO" id="GO:0016887">
    <property type="term" value="F:ATP hydrolysis activity"/>
    <property type="evidence" value="ECO:0007669"/>
    <property type="project" value="InterPro"/>
</dbReference>
<dbReference type="Pfam" id="PF00702">
    <property type="entry name" value="Hydrolase"/>
    <property type="match status" value="1"/>
</dbReference>
<dbReference type="PROSITE" id="PS01229">
    <property type="entry name" value="COF_2"/>
    <property type="match status" value="1"/>
</dbReference>
<evidence type="ECO:0000259" key="9">
    <source>
        <dbReference type="Pfam" id="PF00122"/>
    </source>
</evidence>
<dbReference type="InterPro" id="IPR023298">
    <property type="entry name" value="ATPase_P-typ_TM_dom_sf"/>
</dbReference>
<dbReference type="PANTHER" id="PTHR48085:SF5">
    <property type="entry name" value="CADMIUM_ZINC-TRANSPORTING ATPASE HMA4-RELATED"/>
    <property type="match status" value="1"/>
</dbReference>
<dbReference type="RefSeq" id="WP_151912536.1">
    <property type="nucleotide sequence ID" value="NZ_BPPZ01000003.1"/>
</dbReference>
<gene>
    <name evidence="10" type="primary">zntA</name>
    <name evidence="10" type="ORF">BIFAD42_08420</name>
</gene>
<dbReference type="GO" id="GO:0005524">
    <property type="term" value="F:ATP binding"/>
    <property type="evidence" value="ECO:0007669"/>
    <property type="project" value="UniProtKB-UniRule"/>
</dbReference>
<dbReference type="SUPFAM" id="SSF81665">
    <property type="entry name" value="Calcium ATPase, transmembrane domain M"/>
    <property type="match status" value="1"/>
</dbReference>
<evidence type="ECO:0000313" key="11">
    <source>
        <dbReference type="Proteomes" id="UP000886943"/>
    </source>
</evidence>
<keyword evidence="3 8" id="KW-0812">Transmembrane</keyword>
<name>A0AAN5AEF2_BIFAD</name>
<dbReference type="AlphaFoldDB" id="A0AAN5AEF2"/>
<dbReference type="GO" id="GO:0046872">
    <property type="term" value="F:metal ion binding"/>
    <property type="evidence" value="ECO:0007669"/>
    <property type="project" value="UniProtKB-KW"/>
</dbReference>
<dbReference type="GO" id="GO:0005886">
    <property type="term" value="C:plasma membrane"/>
    <property type="evidence" value="ECO:0007669"/>
    <property type="project" value="UniProtKB-SubCell"/>
</dbReference>
<protein>
    <submittedName>
        <fullName evidence="10">Cation-transporting ATPase</fullName>
    </submittedName>
</protein>
<feature type="transmembrane region" description="Helical" evidence="8">
    <location>
        <begin position="12"/>
        <end position="30"/>
    </location>
</feature>
<dbReference type="InterPro" id="IPR036412">
    <property type="entry name" value="HAD-like_sf"/>
</dbReference>
<dbReference type="InterPro" id="IPR044492">
    <property type="entry name" value="P_typ_ATPase_HD_dom"/>
</dbReference>
<feature type="transmembrane region" description="Helical" evidence="8">
    <location>
        <begin position="331"/>
        <end position="353"/>
    </location>
</feature>
<dbReference type="PROSITE" id="PS00154">
    <property type="entry name" value="ATPASE_E1_E2"/>
    <property type="match status" value="1"/>
</dbReference>
<dbReference type="InterPro" id="IPR001757">
    <property type="entry name" value="P_typ_ATPase"/>
</dbReference>
<dbReference type="InterPro" id="IPR027256">
    <property type="entry name" value="P-typ_ATPase_IB"/>
</dbReference>
<dbReference type="Gene3D" id="2.70.150.10">
    <property type="entry name" value="Calcium-transporting ATPase, cytoplasmic transduction domain A"/>
    <property type="match status" value="1"/>
</dbReference>
<comment type="similarity">
    <text evidence="2 8">Belongs to the cation transport ATPase (P-type) (TC 3.A.3) family. Type IB subfamily.</text>
</comment>
<evidence type="ECO:0000256" key="7">
    <source>
        <dbReference type="ARBA" id="ARBA00023136"/>
    </source>
</evidence>
<keyword evidence="4 8" id="KW-0479">Metal-binding</keyword>
<dbReference type="SUPFAM" id="SSF56784">
    <property type="entry name" value="HAD-like"/>
    <property type="match status" value="1"/>
</dbReference>
<dbReference type="GO" id="GO:0019829">
    <property type="term" value="F:ATPase-coupled monoatomic cation transmembrane transporter activity"/>
    <property type="evidence" value="ECO:0007669"/>
    <property type="project" value="InterPro"/>
</dbReference>
<evidence type="ECO:0000256" key="6">
    <source>
        <dbReference type="ARBA" id="ARBA00022989"/>
    </source>
</evidence>
<evidence type="ECO:0000313" key="10">
    <source>
        <dbReference type="EMBL" id="GJD13858.1"/>
    </source>
</evidence>
<evidence type="ECO:0000256" key="8">
    <source>
        <dbReference type="RuleBase" id="RU362081"/>
    </source>
</evidence>
<organism evidence="10 11">
    <name type="scientific">Bifidobacterium adolescentis</name>
    <dbReference type="NCBI Taxonomy" id="1680"/>
    <lineage>
        <taxon>Bacteria</taxon>
        <taxon>Bacillati</taxon>
        <taxon>Actinomycetota</taxon>
        <taxon>Actinomycetes</taxon>
        <taxon>Bifidobacteriales</taxon>
        <taxon>Bifidobacteriaceae</taxon>
        <taxon>Bifidobacterium</taxon>
    </lineage>
</organism>
<feature type="domain" description="P-type ATPase A" evidence="9">
    <location>
        <begin position="200"/>
        <end position="289"/>
    </location>
</feature>
<dbReference type="Proteomes" id="UP000886943">
    <property type="component" value="Unassembled WGS sequence"/>
</dbReference>
<reference evidence="10" key="1">
    <citation type="submission" date="2021-08" db="EMBL/GenBank/DDBJ databases">
        <title>Draft genome sequence of the GABA producer Bifidobacterium adolescentis 4-2, isolated from healthy human feces.</title>
        <authorList>
            <person name="Altaib H."/>
            <person name="Niwa R."/>
            <person name="Abe M."/>
            <person name="Suzuki T."/>
        </authorList>
    </citation>
    <scope>NUCLEOTIDE SEQUENCE</scope>
    <source>
        <strain evidence="10">4-2</strain>
    </source>
</reference>
<comment type="caution">
    <text evidence="10">The sequence shown here is derived from an EMBL/GenBank/DDBJ whole genome shotgun (WGS) entry which is preliminary data.</text>
</comment>
<dbReference type="SFLD" id="SFLDS00003">
    <property type="entry name" value="Haloacid_Dehalogenase"/>
    <property type="match status" value="1"/>
</dbReference>
<dbReference type="SFLD" id="SFLDF00027">
    <property type="entry name" value="p-type_atpase"/>
    <property type="match status" value="1"/>
</dbReference>
<keyword evidence="7 8" id="KW-0472">Membrane</keyword>
<dbReference type="NCBIfam" id="TIGR01494">
    <property type="entry name" value="ATPase_P-type"/>
    <property type="match status" value="1"/>
</dbReference>
<dbReference type="EMBL" id="BPPZ01000003">
    <property type="protein sequence ID" value="GJD13858.1"/>
    <property type="molecule type" value="Genomic_DNA"/>
</dbReference>
<evidence type="ECO:0000256" key="4">
    <source>
        <dbReference type="ARBA" id="ARBA00022723"/>
    </source>
</evidence>
<sequence length="772" mass="80537">MRRIISICKEVPLLPIAIIAAIPLALLGSWRPWEAAGVSLTFGPFNPGVGQWIVIALVVYTIVVTVIGMIDDLRHGHVGVDLLAVIAIASTVAVQEYWAAWAVVLMISSGEAIEEFAQSKAESNLTALVDAAPRTAHVVTLPGVRGHVHTTGGEHAADVTEGGFRKVAGAGDSGVGGSAAYVSVSGESDKPGTKPYDAAGEHFETVPVDQVKLGDVILVLPGETVPVDGELLSGVATLDLSNINGEPVPREVYAGARVLSGAVNGSTALTMRATQLAQDSQYQKILELVSSAQQSRPTVVKTADVLAVPFTILSLAIAGIAWAVAGTPLRFAQVLVLATPCPLLIAAPVAYVAGTGRLAKAGILIKAQDVLENLGRVSHIFFDKTGTLTVKQPQVVRVEKPFENSSPYDENHILMMAGVVEGYSVHILSKGIAAAGQKAMQELYARYENGQRLCAERDLPGHGRDYPVVKNIEEQSGKGVSGEVNGHAVRVGRFAYVTADEAGFTHVLGAGAAAGTAAGAVADSAVGDSATGTAAGDSKKPEVNSLFAPLEPDEMAAYVAIDGKLAARIVLRDVPRENAKSSLEKLHRLGVKKLSMLTGDKEASARIIAGEVGIDDVQSELFPEGKVAAVKNATEDAHQNQPAWDKVVQRVVGESMTRQVTMMVGDGVNDAPVLAVADIGMAMTDGTSTAASESAQVVIMNDDIASVPRAIAIARRTKKVMLQAVLVGLGLAIIGMVAAAFNLIPVVVGAFMQEAIDVVSILWALTALLDRE</sequence>
<keyword evidence="8" id="KW-0067">ATP-binding</keyword>
<dbReference type="PANTHER" id="PTHR48085">
    <property type="entry name" value="CADMIUM/ZINC-TRANSPORTING ATPASE HMA2-RELATED"/>
    <property type="match status" value="1"/>
</dbReference>
<keyword evidence="8" id="KW-1003">Cell membrane</keyword>
<evidence type="ECO:0000256" key="3">
    <source>
        <dbReference type="ARBA" id="ARBA00022692"/>
    </source>
</evidence>
<dbReference type="Gene3D" id="3.40.50.1000">
    <property type="entry name" value="HAD superfamily/HAD-like"/>
    <property type="match status" value="1"/>
</dbReference>
<keyword evidence="6 8" id="KW-1133">Transmembrane helix</keyword>
<accession>A0AAN5AEF2</accession>
<keyword evidence="5" id="KW-1278">Translocase</keyword>
<proteinExistence type="inferred from homology"/>
<dbReference type="InterPro" id="IPR059000">
    <property type="entry name" value="ATPase_P-type_domA"/>
</dbReference>
<dbReference type="Pfam" id="PF00122">
    <property type="entry name" value="E1-E2_ATPase"/>
    <property type="match status" value="1"/>
</dbReference>
<dbReference type="SFLD" id="SFLDG00002">
    <property type="entry name" value="C1.7:_P-type_atpase_like"/>
    <property type="match status" value="1"/>
</dbReference>
<evidence type="ECO:0000256" key="5">
    <source>
        <dbReference type="ARBA" id="ARBA00022967"/>
    </source>
</evidence>
<dbReference type="GO" id="GO:0015086">
    <property type="term" value="F:cadmium ion transmembrane transporter activity"/>
    <property type="evidence" value="ECO:0007669"/>
    <property type="project" value="TreeGrafter"/>
</dbReference>
<dbReference type="Gene3D" id="3.40.1110.10">
    <property type="entry name" value="Calcium-transporting ATPase, cytoplasmic domain N"/>
    <property type="match status" value="1"/>
</dbReference>